<sequence length="334" mass="33950">MAETVTFPEIPTPDEAVAQRATQLRAALPSAAGLPTGSLGELENAVTWLASCQGHAPAQQPQNVTLVIVPGTHGISETAPEISALPANFTQSAVDLLLSGDSPIAVACRQAGIALDLIDAPLGSPAAAIDAEDALPADIMNDFLAAGAAKADALADAGTGLVLIGDLGRGVTTVASAMIGSICGVEPVKIIGRGSGIGDEAWRVKVRVIRDAMFRVRDDRAVAERILYRLGGADMAYSAGLLAQCAARRTPVIFDGLGVAAAALCAEMLAPGASQWWRAASQSAEPASEVALRGLMLEPLTNWGIGTGLGLGAVMAYSTVAQAVALVDDREPGA</sequence>
<dbReference type="InterPro" id="IPR036087">
    <property type="entry name" value="Nict_dMeBzImd_PRibTrfase_sf"/>
</dbReference>
<name>A0A0A2DNK1_9CORY</name>
<dbReference type="AlphaFoldDB" id="A0A0A2DNK1"/>
<dbReference type="SUPFAM" id="SSF52733">
    <property type="entry name" value="Nicotinate mononucleotide:5,6-dimethylbenzimidazole phosphoribosyltransferase (CobT)"/>
    <property type="match status" value="1"/>
</dbReference>
<dbReference type="GO" id="GO:0008939">
    <property type="term" value="F:nicotinate-nucleotide-dimethylbenzimidazole phosphoribosyltransferase activity"/>
    <property type="evidence" value="ECO:0007669"/>
    <property type="project" value="InterPro"/>
</dbReference>
<protein>
    <submittedName>
        <fullName evidence="1">Nicotinate-nucleotide--dimethylbenzimidazole phosphoribosyltransferase</fullName>
    </submittedName>
</protein>
<dbReference type="GeneID" id="300552507"/>
<dbReference type="Proteomes" id="UP000030145">
    <property type="component" value="Unassembled WGS sequence"/>
</dbReference>
<dbReference type="PANTHER" id="PTHR43463">
    <property type="entry name" value="NICOTINATE-NUCLEOTIDE--DIMETHYLBENZIMIDAZOLE PHOSPHORIBOSYLTRANSFERASE"/>
    <property type="match status" value="1"/>
</dbReference>
<keyword evidence="1" id="KW-0808">Transferase</keyword>
<dbReference type="Gene3D" id="3.40.50.10210">
    <property type="match status" value="1"/>
</dbReference>
<evidence type="ECO:0000313" key="2">
    <source>
        <dbReference type="Proteomes" id="UP000030145"/>
    </source>
</evidence>
<dbReference type="EMBL" id="JRVJ01000001">
    <property type="protein sequence ID" value="KGM19464.1"/>
    <property type="molecule type" value="Genomic_DNA"/>
</dbReference>
<proteinExistence type="predicted"/>
<dbReference type="InterPro" id="IPR003200">
    <property type="entry name" value="Nict_dMeBzImd_PRibTrfase"/>
</dbReference>
<dbReference type="RefSeq" id="WP_035112991.1">
    <property type="nucleotide sequence ID" value="NZ_CP047046.1"/>
</dbReference>
<dbReference type="CDD" id="cd02439">
    <property type="entry name" value="DMB-PRT_CobT"/>
    <property type="match status" value="1"/>
</dbReference>
<accession>A0A0A2DNK1</accession>
<dbReference type="PANTHER" id="PTHR43463:SF1">
    <property type="entry name" value="NICOTINATE-NUCLEOTIDE--DIMETHYLBENZIMIDAZOLE PHOSPHORIBOSYLTRANSFERASE"/>
    <property type="match status" value="1"/>
</dbReference>
<comment type="caution">
    <text evidence="1">The sequence shown here is derived from an EMBL/GenBank/DDBJ whole genome shotgun (WGS) entry which is preliminary data.</text>
</comment>
<reference evidence="1 2" key="1">
    <citation type="submission" date="2014-10" db="EMBL/GenBank/DDBJ databases">
        <title>Whole Genome sequence of Corynebacterium auriscanis strain CIP 106629.</title>
        <authorList>
            <person name="Hassan S.S."/>
            <person name="Jamal S.B."/>
            <person name="Tiwari S."/>
            <person name="Oliveira L.D.C."/>
            <person name="Souza F."/>
            <person name="Mariano D.C."/>
            <person name="Almeida S."/>
            <person name="Dorella F."/>
            <person name="Pereira F."/>
            <person name="Carvalho A."/>
            <person name="Leal C.A."/>
            <person name="Soares S.D.C."/>
            <person name="Figueiredo H.C."/>
            <person name="Silva A."/>
            <person name="Azevedo V.A."/>
        </authorList>
    </citation>
    <scope>NUCLEOTIDE SEQUENCE [LARGE SCALE GENOMIC DNA]</scope>
    <source>
        <strain evidence="1 2">CIP 106629</strain>
    </source>
</reference>
<dbReference type="Pfam" id="PF02277">
    <property type="entry name" value="DBI_PRT"/>
    <property type="match status" value="1"/>
</dbReference>
<keyword evidence="2" id="KW-1185">Reference proteome</keyword>
<organism evidence="1 2">
    <name type="scientific">Corynebacterium auriscanis</name>
    <dbReference type="NCBI Taxonomy" id="99807"/>
    <lineage>
        <taxon>Bacteria</taxon>
        <taxon>Bacillati</taxon>
        <taxon>Actinomycetota</taxon>
        <taxon>Actinomycetes</taxon>
        <taxon>Mycobacteriales</taxon>
        <taxon>Corynebacteriaceae</taxon>
        <taxon>Corynebacterium</taxon>
    </lineage>
</organism>
<gene>
    <name evidence="1" type="ORF">MA47_01175</name>
</gene>
<evidence type="ECO:0000313" key="1">
    <source>
        <dbReference type="EMBL" id="KGM19464.1"/>
    </source>
</evidence>
<keyword evidence="1" id="KW-0328">Glycosyltransferase</keyword>